<dbReference type="PANTHER" id="PTHR30336">
    <property type="entry name" value="INNER MEMBRANE PROTEIN, PROBABLE PERMEASE"/>
    <property type="match status" value="1"/>
</dbReference>
<accession>A0A4U6BV83</accession>
<keyword evidence="1" id="KW-1133">Transmembrane helix</keyword>
<dbReference type="InterPro" id="IPR051599">
    <property type="entry name" value="Cell_Envelope_Assoc"/>
</dbReference>
<evidence type="ECO:0000256" key="1">
    <source>
        <dbReference type="SAM" id="Phobius"/>
    </source>
</evidence>
<dbReference type="InterPro" id="IPR003848">
    <property type="entry name" value="DUF218"/>
</dbReference>
<keyword evidence="1" id="KW-0472">Membrane</keyword>
<dbReference type="STRING" id="211460.YH63_03070"/>
<dbReference type="EMBL" id="LBIA02000001">
    <property type="protein sequence ID" value="TKT72794.1"/>
    <property type="molecule type" value="Genomic_DNA"/>
</dbReference>
<gene>
    <name evidence="3" type="ORF">YH63_015945</name>
</gene>
<dbReference type="RefSeq" id="WP_046826755.1">
    <property type="nucleotide sequence ID" value="NZ_LBIA02000001.1"/>
</dbReference>
<name>A0A4U6BV83_9BRAD</name>
<dbReference type="CDD" id="cd06259">
    <property type="entry name" value="YdcF-like"/>
    <property type="match status" value="1"/>
</dbReference>
<dbReference type="PANTHER" id="PTHR30336:SF4">
    <property type="entry name" value="ENVELOPE BIOGENESIS FACTOR ELYC"/>
    <property type="match status" value="1"/>
</dbReference>
<dbReference type="GO" id="GO:0005886">
    <property type="term" value="C:plasma membrane"/>
    <property type="evidence" value="ECO:0007669"/>
    <property type="project" value="TreeGrafter"/>
</dbReference>
<dbReference type="GO" id="GO:0000270">
    <property type="term" value="P:peptidoglycan metabolic process"/>
    <property type="evidence" value="ECO:0007669"/>
    <property type="project" value="TreeGrafter"/>
</dbReference>
<feature type="transmembrane region" description="Helical" evidence="1">
    <location>
        <begin position="42"/>
        <end position="63"/>
    </location>
</feature>
<evidence type="ECO:0000313" key="3">
    <source>
        <dbReference type="EMBL" id="TKT72794.1"/>
    </source>
</evidence>
<proteinExistence type="predicted"/>
<dbReference type="InterPro" id="IPR014729">
    <property type="entry name" value="Rossmann-like_a/b/a_fold"/>
</dbReference>
<sequence>MFFSLSKILGFFVVPSNAVAILCALGAVLLATRFRKAGSRILAFGVVMLLVCGYSSLGNLLLLPLTERFPAGSTGGRAPDGIIILGGSIDPERSQARGSLEMDASAERIVTMLQLARRYPQARIVFSGGSANLIAEPVPEAPIAGDLLEDFGTPRTRIVLESDSRTTAENATFTRKLVSPKPGERWLLVTSAFHMPRSIGAFRKAGFDVEAYPVDWRTRGWSDASMPFTTLSAGLARTDVAVHEWVGLIAYWATGRSSELFPGPRKIN</sequence>
<dbReference type="Pfam" id="PF02698">
    <property type="entry name" value="DUF218"/>
    <property type="match status" value="1"/>
</dbReference>
<evidence type="ECO:0000313" key="4">
    <source>
        <dbReference type="Proteomes" id="UP000034832"/>
    </source>
</evidence>
<dbReference type="Proteomes" id="UP000034832">
    <property type="component" value="Unassembled WGS sequence"/>
</dbReference>
<reference evidence="3" key="1">
    <citation type="submission" date="2019-04" db="EMBL/GenBank/DDBJ databases">
        <title>Whole genome sequencing of cave bacteria.</title>
        <authorList>
            <person name="Gan H.M."/>
            <person name="Barton H."/>
            <person name="Savka M.A."/>
        </authorList>
    </citation>
    <scope>NUCLEOTIDE SEQUENCE [LARGE SCALE GENOMIC DNA]</scope>
    <source>
        <strain evidence="3">LC387</strain>
    </source>
</reference>
<feature type="domain" description="DUF218" evidence="2">
    <location>
        <begin position="80"/>
        <end position="247"/>
    </location>
</feature>
<dbReference type="AlphaFoldDB" id="A0A4U6BV83"/>
<evidence type="ECO:0000259" key="2">
    <source>
        <dbReference type="Pfam" id="PF02698"/>
    </source>
</evidence>
<dbReference type="Gene3D" id="3.40.50.620">
    <property type="entry name" value="HUPs"/>
    <property type="match status" value="1"/>
</dbReference>
<keyword evidence="1" id="KW-0812">Transmembrane</keyword>
<feature type="transmembrane region" description="Helical" evidence="1">
    <location>
        <begin position="12"/>
        <end position="30"/>
    </location>
</feature>
<dbReference type="OrthoDB" id="9809813at2"/>
<organism evidence="3 4">
    <name type="scientific">Afipia massiliensis</name>
    <dbReference type="NCBI Taxonomy" id="211460"/>
    <lineage>
        <taxon>Bacteria</taxon>
        <taxon>Pseudomonadati</taxon>
        <taxon>Pseudomonadota</taxon>
        <taxon>Alphaproteobacteria</taxon>
        <taxon>Hyphomicrobiales</taxon>
        <taxon>Nitrobacteraceae</taxon>
        <taxon>Afipia</taxon>
    </lineage>
</organism>
<dbReference type="GO" id="GO:0043164">
    <property type="term" value="P:Gram-negative-bacterium-type cell wall biogenesis"/>
    <property type="evidence" value="ECO:0007669"/>
    <property type="project" value="TreeGrafter"/>
</dbReference>
<protein>
    <submittedName>
        <fullName evidence="3">YdcF family protein</fullName>
    </submittedName>
</protein>
<keyword evidence="4" id="KW-1185">Reference proteome</keyword>
<comment type="caution">
    <text evidence="3">The sequence shown here is derived from an EMBL/GenBank/DDBJ whole genome shotgun (WGS) entry which is preliminary data.</text>
</comment>